<sequence length="338" mass="37451">MIKSENKSRYCEYVSFALAAALLLLTFPLRLMSCLLAGMIAYEIITSLSRHISRLVRTRIASWIAVFLISLLVVASLVLLVAGAWNVLTRDFANEYDLYAKTNSMLQEAQRTLSPVLGDYLPQSYNDIQNDFFMWLQRNVTVIQALGQRAVHFMAMVFVGLVLAVVVSLSQGGEHAASAPLSYHLQQRVRRFRAAFRNVVLAQIKVAAVNTLLTAFFLYAVMPLLGHHLPYAKSVIIITFLCGLLPIIGNLISNIIIVTIALSVSLGAGGVAMGFLIFVHKLEYFINARIFGSRIESQTWELLLVMLLFEAAFGLAGVVAAPIYYAYLKAELKALKVL</sequence>
<dbReference type="RefSeq" id="WP_067435875.1">
    <property type="nucleotide sequence ID" value="NZ_JAOSHQ010000002.1"/>
</dbReference>
<feature type="transmembrane region" description="Helical" evidence="6">
    <location>
        <begin position="13"/>
        <end position="42"/>
    </location>
</feature>
<dbReference type="Proteomes" id="UP000059419">
    <property type="component" value="Plasmid pEM01"/>
</dbReference>
<feature type="transmembrane region" description="Helical" evidence="6">
    <location>
        <begin position="199"/>
        <end position="222"/>
    </location>
</feature>
<accession>A0A0U5L9N0</accession>
<dbReference type="PATRIC" id="fig|1619313.3.peg.3711"/>
<comment type="subcellular location">
    <subcellularLocation>
        <location evidence="1">Membrane</location>
        <topology evidence="1">Multi-pass membrane protein</topology>
    </subcellularLocation>
</comment>
<reference evidence="8" key="1">
    <citation type="submission" date="2015-11" db="EMBL/GenBank/DDBJ databases">
        <authorList>
            <person name="Blom J."/>
        </authorList>
    </citation>
    <scope>NUCLEOTIDE SEQUENCE [LARGE SCALE GENOMIC DNA]</scope>
    <source>
        <plasmid evidence="8">pEM01</plasmid>
    </source>
</reference>
<dbReference type="Pfam" id="PF01594">
    <property type="entry name" value="AI-2E_transport"/>
    <property type="match status" value="1"/>
</dbReference>
<dbReference type="OrthoDB" id="8113193at2"/>
<dbReference type="AlphaFoldDB" id="A0A0U5L9N0"/>
<evidence type="ECO:0000313" key="8">
    <source>
        <dbReference type="Proteomes" id="UP000059419"/>
    </source>
</evidence>
<feature type="transmembrane region" description="Helical" evidence="6">
    <location>
        <begin position="228"/>
        <end position="248"/>
    </location>
</feature>
<keyword evidence="8" id="KW-1185">Reference proteome</keyword>
<feature type="transmembrane region" description="Helical" evidence="6">
    <location>
        <begin position="255"/>
        <end position="280"/>
    </location>
</feature>
<keyword evidence="3 6" id="KW-0812">Transmembrane</keyword>
<dbReference type="EMBL" id="LN907828">
    <property type="protein sequence ID" value="CUU25808.1"/>
    <property type="molecule type" value="Genomic_DNA"/>
</dbReference>
<gene>
    <name evidence="7" type="ORF">EM595_p0108</name>
</gene>
<feature type="transmembrane region" description="Helical" evidence="6">
    <location>
        <begin position="300"/>
        <end position="327"/>
    </location>
</feature>
<keyword evidence="5 6" id="KW-0472">Membrane</keyword>
<feature type="transmembrane region" description="Helical" evidence="6">
    <location>
        <begin position="63"/>
        <end position="88"/>
    </location>
</feature>
<dbReference type="InterPro" id="IPR002549">
    <property type="entry name" value="AI-2E-like"/>
</dbReference>
<geneLocation type="plasmid" evidence="8">
    <name>pEM01</name>
</geneLocation>
<dbReference type="GO" id="GO:0016020">
    <property type="term" value="C:membrane"/>
    <property type="evidence" value="ECO:0007669"/>
    <property type="project" value="UniProtKB-SubCell"/>
</dbReference>
<evidence type="ECO:0000313" key="7">
    <source>
        <dbReference type="EMBL" id="CUU25808.1"/>
    </source>
</evidence>
<evidence type="ECO:0000256" key="4">
    <source>
        <dbReference type="ARBA" id="ARBA00022989"/>
    </source>
</evidence>
<dbReference type="KEGG" id="ege:EM595_p0108"/>
<organism evidence="7 8">
    <name type="scientific">Duffyella gerundensis</name>
    <dbReference type="NCBI Taxonomy" id="1619313"/>
    <lineage>
        <taxon>Bacteria</taxon>
        <taxon>Pseudomonadati</taxon>
        <taxon>Pseudomonadota</taxon>
        <taxon>Gammaproteobacteria</taxon>
        <taxon>Enterobacterales</taxon>
        <taxon>Erwiniaceae</taxon>
        <taxon>Duffyella</taxon>
    </lineage>
</organism>
<evidence type="ECO:0000256" key="3">
    <source>
        <dbReference type="ARBA" id="ARBA00022692"/>
    </source>
</evidence>
<evidence type="ECO:0000256" key="6">
    <source>
        <dbReference type="SAM" id="Phobius"/>
    </source>
</evidence>
<name>A0A0U5L9N0_9GAMM</name>
<evidence type="ECO:0000256" key="2">
    <source>
        <dbReference type="ARBA" id="ARBA00009773"/>
    </source>
</evidence>
<protein>
    <submittedName>
        <fullName evidence="7">Membrane protein</fullName>
    </submittedName>
</protein>
<evidence type="ECO:0000256" key="5">
    <source>
        <dbReference type="ARBA" id="ARBA00023136"/>
    </source>
</evidence>
<proteinExistence type="inferred from homology"/>
<evidence type="ECO:0000256" key="1">
    <source>
        <dbReference type="ARBA" id="ARBA00004141"/>
    </source>
</evidence>
<keyword evidence="4 6" id="KW-1133">Transmembrane helix</keyword>
<comment type="similarity">
    <text evidence="2">Belongs to the autoinducer-2 exporter (AI-2E) (TC 2.A.86) family.</text>
</comment>
<feature type="transmembrane region" description="Helical" evidence="6">
    <location>
        <begin position="150"/>
        <end position="169"/>
    </location>
</feature>